<dbReference type="AlphaFoldDB" id="A0A839Z2R9"/>
<dbReference type="RefSeq" id="WP_183934210.1">
    <property type="nucleotide sequence ID" value="NZ_JACICF010000002.1"/>
</dbReference>
<comment type="caution">
    <text evidence="6">The sequence shown here is derived from an EMBL/GenBank/DDBJ whole genome shotgun (WGS) entry which is preliminary data.</text>
</comment>
<feature type="signal peptide" evidence="4">
    <location>
        <begin position="1"/>
        <end position="16"/>
    </location>
</feature>
<evidence type="ECO:0000256" key="2">
    <source>
        <dbReference type="ARBA" id="ARBA00023136"/>
    </source>
</evidence>
<keyword evidence="3" id="KW-0998">Cell outer membrane</keyword>
<protein>
    <submittedName>
        <fullName evidence="6">Outer membrane protein assembly factor BamE (Lipoprotein component of BamABCDE complex)</fullName>
    </submittedName>
</protein>
<proteinExistence type="predicted"/>
<dbReference type="GO" id="GO:0030674">
    <property type="term" value="F:protein-macromolecule adaptor activity"/>
    <property type="evidence" value="ECO:0007669"/>
    <property type="project" value="TreeGrafter"/>
</dbReference>
<evidence type="ECO:0000313" key="7">
    <source>
        <dbReference type="Proteomes" id="UP000578569"/>
    </source>
</evidence>
<dbReference type="EMBL" id="JACICF010000002">
    <property type="protein sequence ID" value="MBB3764848.1"/>
    <property type="molecule type" value="Genomic_DNA"/>
</dbReference>
<evidence type="ECO:0000259" key="5">
    <source>
        <dbReference type="Pfam" id="PF04355"/>
    </source>
</evidence>
<evidence type="ECO:0000256" key="3">
    <source>
        <dbReference type="ARBA" id="ARBA00023237"/>
    </source>
</evidence>
<dbReference type="PROSITE" id="PS51257">
    <property type="entry name" value="PROKAR_LIPOPROTEIN"/>
    <property type="match status" value="1"/>
</dbReference>
<dbReference type="InterPro" id="IPR007450">
    <property type="entry name" value="BamE_dom"/>
</dbReference>
<dbReference type="GO" id="GO:0051205">
    <property type="term" value="P:protein insertion into membrane"/>
    <property type="evidence" value="ECO:0007669"/>
    <property type="project" value="TreeGrafter"/>
</dbReference>
<dbReference type="InterPro" id="IPR037873">
    <property type="entry name" value="BamE-like"/>
</dbReference>
<organism evidence="6 7">
    <name type="scientific">Sphingomicrobium lutaoense</name>
    <dbReference type="NCBI Taxonomy" id="515949"/>
    <lineage>
        <taxon>Bacteria</taxon>
        <taxon>Pseudomonadati</taxon>
        <taxon>Pseudomonadota</taxon>
        <taxon>Alphaproteobacteria</taxon>
        <taxon>Sphingomonadales</taxon>
        <taxon>Sphingomonadaceae</taxon>
        <taxon>Sphingomicrobium</taxon>
    </lineage>
</organism>
<evidence type="ECO:0000256" key="1">
    <source>
        <dbReference type="ARBA" id="ARBA00022729"/>
    </source>
</evidence>
<sequence length="153" mass="16266">MRLKLMITLAAATALAGCAGIRDQSGYIASEELVQAIEPGIDNKESVQATLGRPTFTGQFDDNQWYYVSRQTSQFAFRRPRVTDARVLAISFDAQGNVVSVNETGEELAINITPNGDETPTLGRERSFFEELFGGIGQVGGLGPGGPGGGGPR</sequence>
<dbReference type="PANTHER" id="PTHR37482:SF1">
    <property type="entry name" value="OUTER MEMBRANE PROTEIN ASSEMBLY FACTOR BAME"/>
    <property type="match status" value="1"/>
</dbReference>
<dbReference type="PANTHER" id="PTHR37482">
    <property type="entry name" value="OUTER MEMBRANE PROTEIN ASSEMBLY FACTOR BAME"/>
    <property type="match status" value="1"/>
</dbReference>
<dbReference type="Pfam" id="PF04355">
    <property type="entry name" value="BamE"/>
    <property type="match status" value="1"/>
</dbReference>
<keyword evidence="7" id="KW-1185">Reference proteome</keyword>
<evidence type="ECO:0000256" key="4">
    <source>
        <dbReference type="SAM" id="SignalP"/>
    </source>
</evidence>
<keyword evidence="6" id="KW-0449">Lipoprotein</keyword>
<accession>A0A839Z2R9</accession>
<dbReference type="GO" id="GO:1990063">
    <property type="term" value="C:Bam protein complex"/>
    <property type="evidence" value="ECO:0007669"/>
    <property type="project" value="TreeGrafter"/>
</dbReference>
<evidence type="ECO:0000313" key="6">
    <source>
        <dbReference type="EMBL" id="MBB3764848.1"/>
    </source>
</evidence>
<feature type="domain" description="Outer membrane protein assembly factor BamE" evidence="5">
    <location>
        <begin position="26"/>
        <end position="99"/>
    </location>
</feature>
<dbReference type="GO" id="GO:0043165">
    <property type="term" value="P:Gram-negative-bacterium-type cell outer membrane assembly"/>
    <property type="evidence" value="ECO:0007669"/>
    <property type="project" value="TreeGrafter"/>
</dbReference>
<keyword evidence="2" id="KW-0472">Membrane</keyword>
<reference evidence="6 7" key="1">
    <citation type="submission" date="2020-08" db="EMBL/GenBank/DDBJ databases">
        <title>Genomic Encyclopedia of Type Strains, Phase IV (KMG-IV): sequencing the most valuable type-strain genomes for metagenomic binning, comparative biology and taxonomic classification.</title>
        <authorList>
            <person name="Goeker M."/>
        </authorList>
    </citation>
    <scope>NUCLEOTIDE SEQUENCE [LARGE SCALE GENOMIC DNA]</scope>
    <source>
        <strain evidence="6 7">DSM 24194</strain>
    </source>
</reference>
<dbReference type="Proteomes" id="UP000578569">
    <property type="component" value="Unassembled WGS sequence"/>
</dbReference>
<dbReference type="InterPro" id="IPR026592">
    <property type="entry name" value="BamE"/>
</dbReference>
<dbReference type="Gene3D" id="3.30.1450.10">
    <property type="match status" value="1"/>
</dbReference>
<keyword evidence="1 4" id="KW-0732">Signal</keyword>
<name>A0A839Z2R9_9SPHN</name>
<feature type="chain" id="PRO_5032636890" evidence="4">
    <location>
        <begin position="17"/>
        <end position="153"/>
    </location>
</feature>
<gene>
    <name evidence="6" type="ORF">FHS50_001910</name>
</gene>